<dbReference type="GO" id="GO:0006261">
    <property type="term" value="P:DNA-templated DNA replication"/>
    <property type="evidence" value="ECO:0007669"/>
    <property type="project" value="UniProtKB-UniRule"/>
</dbReference>
<dbReference type="NCBIfam" id="TIGR00593">
    <property type="entry name" value="pola"/>
    <property type="match status" value="1"/>
</dbReference>
<dbReference type="SUPFAM" id="SSF47807">
    <property type="entry name" value="5' to 3' exonuclease, C-terminal subdomain"/>
    <property type="match status" value="1"/>
</dbReference>
<dbReference type="EC" id="2.7.7.7" evidence="13 14"/>
<keyword evidence="9 14" id="KW-0239">DNA-directed DNA polymerase</keyword>
<dbReference type="Gene3D" id="3.30.70.370">
    <property type="match status" value="1"/>
</dbReference>
<dbReference type="InterPro" id="IPR002421">
    <property type="entry name" value="5-3_exonuclease"/>
</dbReference>
<dbReference type="Pfam" id="PF00476">
    <property type="entry name" value="DNA_pol_A"/>
    <property type="match status" value="1"/>
</dbReference>
<evidence type="ECO:0000256" key="14">
    <source>
        <dbReference type="RuleBase" id="RU004460"/>
    </source>
</evidence>
<dbReference type="InterPro" id="IPR043502">
    <property type="entry name" value="DNA/RNA_pol_sf"/>
</dbReference>
<dbReference type="PRINTS" id="PR00868">
    <property type="entry name" value="DNAPOLI"/>
</dbReference>
<dbReference type="InterPro" id="IPR054690">
    <property type="entry name" value="DNA_polI_exonuclease"/>
</dbReference>
<dbReference type="FunFam" id="1.10.150.20:FF:000003">
    <property type="entry name" value="DNA polymerase I"/>
    <property type="match status" value="1"/>
</dbReference>
<dbReference type="CDD" id="cd09859">
    <property type="entry name" value="PIN_53EXO"/>
    <property type="match status" value="1"/>
</dbReference>
<evidence type="ECO:0000256" key="10">
    <source>
        <dbReference type="ARBA" id="ARBA00023125"/>
    </source>
</evidence>
<evidence type="ECO:0000256" key="12">
    <source>
        <dbReference type="ARBA" id="ARBA00049244"/>
    </source>
</evidence>
<keyword evidence="8 14" id="KW-0269">Exonuclease</keyword>
<evidence type="ECO:0000313" key="17">
    <source>
        <dbReference type="EMBL" id="OGD34419.1"/>
    </source>
</evidence>
<evidence type="ECO:0000256" key="2">
    <source>
        <dbReference type="ARBA" id="ARBA00022679"/>
    </source>
</evidence>
<dbReference type="Pfam" id="PF02739">
    <property type="entry name" value="5_3_exonuc_N"/>
    <property type="match status" value="1"/>
</dbReference>
<evidence type="ECO:0000256" key="6">
    <source>
        <dbReference type="ARBA" id="ARBA00022763"/>
    </source>
</evidence>
<dbReference type="SUPFAM" id="SSF56672">
    <property type="entry name" value="DNA/RNA polymerases"/>
    <property type="match status" value="1"/>
</dbReference>
<keyword evidence="4 14" id="KW-0235">DNA replication</keyword>
<dbReference type="SMART" id="SM00482">
    <property type="entry name" value="POLAc"/>
    <property type="match status" value="1"/>
</dbReference>
<dbReference type="SMART" id="SM00279">
    <property type="entry name" value="HhH2"/>
    <property type="match status" value="1"/>
</dbReference>
<dbReference type="GO" id="GO:0003677">
    <property type="term" value="F:DNA binding"/>
    <property type="evidence" value="ECO:0007669"/>
    <property type="project" value="UniProtKB-UniRule"/>
</dbReference>
<dbReference type="NCBIfam" id="NF004397">
    <property type="entry name" value="PRK05755.1"/>
    <property type="match status" value="1"/>
</dbReference>
<dbReference type="SUPFAM" id="SSF53098">
    <property type="entry name" value="Ribonuclease H-like"/>
    <property type="match status" value="1"/>
</dbReference>
<dbReference type="STRING" id="1797298.A2988_02735"/>
<dbReference type="SMART" id="SM00475">
    <property type="entry name" value="53EXOc"/>
    <property type="match status" value="1"/>
</dbReference>
<dbReference type="Pfam" id="PF22619">
    <property type="entry name" value="DNA_polI_exo1"/>
    <property type="match status" value="1"/>
</dbReference>
<dbReference type="InterPro" id="IPR001098">
    <property type="entry name" value="DNA-dir_DNA_pol_A_palm_dom"/>
</dbReference>
<evidence type="ECO:0000256" key="7">
    <source>
        <dbReference type="ARBA" id="ARBA00022801"/>
    </source>
</evidence>
<evidence type="ECO:0000256" key="5">
    <source>
        <dbReference type="ARBA" id="ARBA00022722"/>
    </source>
</evidence>
<evidence type="ECO:0000256" key="9">
    <source>
        <dbReference type="ARBA" id="ARBA00022932"/>
    </source>
</evidence>
<dbReference type="InterPro" id="IPR020045">
    <property type="entry name" value="DNA_polI_H3TH"/>
</dbReference>
<dbReference type="FunFam" id="3.40.50.1010:FF:000001">
    <property type="entry name" value="DNA polymerase I"/>
    <property type="match status" value="1"/>
</dbReference>
<evidence type="ECO:0000256" key="1">
    <source>
        <dbReference type="ARBA" id="ARBA00007705"/>
    </source>
</evidence>
<dbReference type="InterPro" id="IPR012337">
    <property type="entry name" value="RNaseH-like_sf"/>
</dbReference>
<dbReference type="PANTHER" id="PTHR10133">
    <property type="entry name" value="DNA POLYMERASE I"/>
    <property type="match status" value="1"/>
</dbReference>
<keyword evidence="7 14" id="KW-0378">Hydrolase</keyword>
<reference evidence="17 18" key="1">
    <citation type="journal article" date="2016" name="Nat. Commun.">
        <title>Thousands of microbial genomes shed light on interconnected biogeochemical processes in an aquifer system.</title>
        <authorList>
            <person name="Anantharaman K."/>
            <person name="Brown C.T."/>
            <person name="Hug L.A."/>
            <person name="Sharon I."/>
            <person name="Castelle C.J."/>
            <person name="Probst A.J."/>
            <person name="Thomas B.C."/>
            <person name="Singh A."/>
            <person name="Wilkins M.J."/>
            <person name="Karaoz U."/>
            <person name="Brodie E.L."/>
            <person name="Williams K.H."/>
            <person name="Hubbard S.S."/>
            <person name="Banfield J.F."/>
        </authorList>
    </citation>
    <scope>NUCLEOTIDE SEQUENCE [LARGE SCALE GENOMIC DNA]</scope>
</reference>
<dbReference type="InterPro" id="IPR018320">
    <property type="entry name" value="DNA_polymerase_1"/>
</dbReference>
<dbReference type="Pfam" id="PF01367">
    <property type="entry name" value="5_3_exonuc"/>
    <property type="match status" value="1"/>
</dbReference>
<evidence type="ECO:0000256" key="4">
    <source>
        <dbReference type="ARBA" id="ARBA00022705"/>
    </source>
</evidence>
<keyword evidence="2 14" id="KW-0808">Transferase</keyword>
<keyword evidence="3 14" id="KW-0548">Nucleotidyltransferase</keyword>
<dbReference type="Gene3D" id="3.40.50.1010">
    <property type="entry name" value="5'-nuclease"/>
    <property type="match status" value="1"/>
</dbReference>
<comment type="function">
    <text evidence="14">In addition to polymerase activity, this DNA polymerase exhibits 5'-3' exonuclease activity.</text>
</comment>
<comment type="similarity">
    <text evidence="1 14">Belongs to the DNA polymerase type-A family.</text>
</comment>
<comment type="caution">
    <text evidence="17">The sequence shown here is derived from an EMBL/GenBank/DDBJ whole genome shotgun (WGS) entry which is preliminary data.</text>
</comment>
<dbReference type="Gene3D" id="1.10.150.20">
    <property type="entry name" value="5' to 3' exonuclease, C-terminal subdomain"/>
    <property type="match status" value="2"/>
</dbReference>
<dbReference type="EMBL" id="MEYS01000001">
    <property type="protein sequence ID" value="OGD34419.1"/>
    <property type="molecule type" value="Genomic_DNA"/>
</dbReference>
<keyword evidence="6 14" id="KW-0227">DNA damage</keyword>
<dbReference type="GO" id="GO:0003887">
    <property type="term" value="F:DNA-directed DNA polymerase activity"/>
    <property type="evidence" value="ECO:0007669"/>
    <property type="project" value="UniProtKB-UniRule"/>
</dbReference>
<evidence type="ECO:0000313" key="18">
    <source>
        <dbReference type="Proteomes" id="UP000176650"/>
    </source>
</evidence>
<keyword evidence="5" id="KW-0540">Nuclease</keyword>
<dbReference type="InterPro" id="IPR036397">
    <property type="entry name" value="RNaseH_sf"/>
</dbReference>
<dbReference type="SUPFAM" id="SSF88723">
    <property type="entry name" value="PIN domain-like"/>
    <property type="match status" value="1"/>
</dbReference>
<dbReference type="Gene3D" id="3.30.420.10">
    <property type="entry name" value="Ribonuclease H-like superfamily/Ribonuclease H"/>
    <property type="match status" value="1"/>
</dbReference>
<feature type="domain" description="5'-3' exonuclease" evidence="15">
    <location>
        <begin position="2"/>
        <end position="264"/>
    </location>
</feature>
<dbReference type="InterPro" id="IPR029060">
    <property type="entry name" value="PIN-like_dom_sf"/>
</dbReference>
<protein>
    <recommendedName>
        <fullName evidence="13 14">DNA polymerase I</fullName>
        <ecNumber evidence="13 14">2.7.7.7</ecNumber>
    </recommendedName>
</protein>
<evidence type="ECO:0000259" key="15">
    <source>
        <dbReference type="SMART" id="SM00475"/>
    </source>
</evidence>
<evidence type="ECO:0000256" key="3">
    <source>
        <dbReference type="ARBA" id="ARBA00022695"/>
    </source>
</evidence>
<dbReference type="CDD" id="cd08637">
    <property type="entry name" value="DNA_pol_A_pol_I_C"/>
    <property type="match status" value="1"/>
</dbReference>
<dbReference type="CDD" id="cd06140">
    <property type="entry name" value="DNA_polA_I_Bacillus_like_exo"/>
    <property type="match status" value="1"/>
</dbReference>
<evidence type="ECO:0000256" key="11">
    <source>
        <dbReference type="ARBA" id="ARBA00023204"/>
    </source>
</evidence>
<evidence type="ECO:0000256" key="13">
    <source>
        <dbReference type="NCBIfam" id="TIGR00593"/>
    </source>
</evidence>
<dbReference type="InterPro" id="IPR002298">
    <property type="entry name" value="DNA_polymerase_A"/>
</dbReference>
<comment type="catalytic activity">
    <reaction evidence="12 14">
        <text>DNA(n) + a 2'-deoxyribonucleoside 5'-triphosphate = DNA(n+1) + diphosphate</text>
        <dbReference type="Rhea" id="RHEA:22508"/>
        <dbReference type="Rhea" id="RHEA-COMP:17339"/>
        <dbReference type="Rhea" id="RHEA-COMP:17340"/>
        <dbReference type="ChEBI" id="CHEBI:33019"/>
        <dbReference type="ChEBI" id="CHEBI:61560"/>
        <dbReference type="ChEBI" id="CHEBI:173112"/>
        <dbReference type="EC" id="2.7.7.7"/>
    </reaction>
</comment>
<dbReference type="InterPro" id="IPR036279">
    <property type="entry name" value="5-3_exonuclease_C_sf"/>
</dbReference>
<dbReference type="GO" id="GO:0006302">
    <property type="term" value="P:double-strand break repair"/>
    <property type="evidence" value="ECO:0007669"/>
    <property type="project" value="TreeGrafter"/>
</dbReference>
<dbReference type="CDD" id="cd09898">
    <property type="entry name" value="H3TH_53EXO"/>
    <property type="match status" value="1"/>
</dbReference>
<dbReference type="InterPro" id="IPR008918">
    <property type="entry name" value="HhH2"/>
</dbReference>
<gene>
    <name evidence="14" type="primary">polA</name>
    <name evidence="17" type="ORF">A2988_02735</name>
</gene>
<dbReference type="GO" id="GO:0008409">
    <property type="term" value="F:5'-3' exonuclease activity"/>
    <property type="evidence" value="ECO:0007669"/>
    <property type="project" value="UniProtKB-UniRule"/>
</dbReference>
<feature type="domain" description="DNA-directed DNA polymerase family A palm" evidence="16">
    <location>
        <begin position="609"/>
        <end position="818"/>
    </location>
</feature>
<keyword evidence="10 14" id="KW-0238">DNA-binding</keyword>
<evidence type="ECO:0000256" key="8">
    <source>
        <dbReference type="ARBA" id="ARBA00022839"/>
    </source>
</evidence>
<sequence>MKKPATLVLIDGNALVHRSFHALPPLSQKGEPTNAVYGFTSVLLKVIRELKPDYVVATFDLAGPTFRHEEFAKYKAHRPKTPDELVSQFPKVKEVVRAFNIPIFEKAGFEADDLIGTIAQKVKHEKVKVKTIIITGDLDTLQLVDDTTEVCTLKKGISDTVIYDEKAVKERFGIAPSQMNDFKGLKGDPSDNIPGVPGIGEKTASSLLATYNSLEELYENIDIIPGNVGKKLKENKDQAFFSKSLATIKLDVPLDFNLKEAKFETYDAKKVGAVFQKFGFFTLLNRLSESGPPATHKQNPAEKAGVVAASGADIKALAKARVVAVSLEGEHVVIAAEGLPAHALSLKEAKPILEDATVQKISYDFKRMFKDLRLRGIALAGMHFDVLIAAYLLAPGGRNYSLEKIAFDELEESISEGGAASSPTLLLALVRKLDEKLKKEGLMKVFHDIEMPLVPVLADMELAGIKVDGKKLSLLSAMLADKIQAVSATIYKLAGEEFNLDSPKQMSKILFEKLAIKKDGKDKKTKAGLSSTKAGELEGLKDEHEIVRSILAYRELAKLKGTYADALVPLIDRKTGRIHTSYNQAGTATGRLSSLEPNLQNLPQKGEFARPLRESFIAEDGYELVSFDFSQIELRIIASLSKDKKMIAIFKEGGDIHTATAAEMNNVSHEQVTPEMRYAAKALNFGILYGMGQKGFADASGIDMKRAKEFIDRYFEEFAGIARFIEATKENARTRGFVQTLLGRRRWLADINSPNWIIRNAAERMAQNMPVQGLAADIMKIAMLRVRSELKQKGFDANGARMILQIHDELIFEVRHGILKEASRLIRETMESAYGLSVPVIVRVKAGPNLGALAAVEL</sequence>
<dbReference type="FunFam" id="1.20.1060.10:FF:000001">
    <property type="entry name" value="DNA polymerase I"/>
    <property type="match status" value="1"/>
</dbReference>
<dbReference type="PANTHER" id="PTHR10133:SF27">
    <property type="entry name" value="DNA POLYMERASE NU"/>
    <property type="match status" value="1"/>
</dbReference>
<name>A0A1F5BUX8_9BACT</name>
<proteinExistence type="inferred from homology"/>
<dbReference type="FunFam" id="1.10.150.20:FF:000002">
    <property type="entry name" value="DNA polymerase I"/>
    <property type="match status" value="1"/>
</dbReference>
<dbReference type="AlphaFoldDB" id="A0A1F5BUX8"/>
<keyword evidence="11 14" id="KW-0234">DNA repair</keyword>
<dbReference type="InterPro" id="IPR020046">
    <property type="entry name" value="5-3_exonucl_a-hlix_arch_N"/>
</dbReference>
<dbReference type="Gene3D" id="1.20.1060.10">
    <property type="entry name" value="Taq DNA Polymerase, Chain T, domain 4"/>
    <property type="match status" value="1"/>
</dbReference>
<dbReference type="Proteomes" id="UP000176650">
    <property type="component" value="Unassembled WGS sequence"/>
</dbReference>
<organism evidence="17 18">
    <name type="scientific">Candidatus Azambacteria bacterium RIFCSPLOWO2_01_FULL_46_25</name>
    <dbReference type="NCBI Taxonomy" id="1797298"/>
    <lineage>
        <taxon>Bacteria</taxon>
        <taxon>Candidatus Azamiibacteriota</taxon>
    </lineage>
</organism>
<evidence type="ECO:0000259" key="16">
    <source>
        <dbReference type="SMART" id="SM00482"/>
    </source>
</evidence>
<accession>A0A1F5BUX8</accession>